<dbReference type="SUPFAM" id="SSF57884">
    <property type="entry name" value="Ada DNA repair protein, N-terminal domain (N-Ada 10)"/>
    <property type="match status" value="1"/>
</dbReference>
<name>A0A9Q8P9G0_PASFU</name>
<dbReference type="GO" id="GO:0043565">
    <property type="term" value="F:sequence-specific DNA binding"/>
    <property type="evidence" value="ECO:0007669"/>
    <property type="project" value="InterPro"/>
</dbReference>
<dbReference type="InterPro" id="IPR035451">
    <property type="entry name" value="Ada-like_dom_sf"/>
</dbReference>
<dbReference type="Proteomes" id="UP000756132">
    <property type="component" value="Chromosome 5"/>
</dbReference>
<keyword evidence="2" id="KW-0808">Transferase</keyword>
<dbReference type="EMBL" id="CP090167">
    <property type="protein sequence ID" value="UJO18255.1"/>
    <property type="molecule type" value="Genomic_DNA"/>
</dbReference>
<dbReference type="PROSITE" id="PS01124">
    <property type="entry name" value="HTH_ARAC_FAMILY_2"/>
    <property type="match status" value="1"/>
</dbReference>
<dbReference type="InterPro" id="IPR018060">
    <property type="entry name" value="HTH_AraC"/>
</dbReference>
<dbReference type="AlphaFoldDB" id="A0A9Q8P9G0"/>
<organism evidence="7 8">
    <name type="scientific">Passalora fulva</name>
    <name type="common">Tomato leaf mold</name>
    <name type="synonym">Cladosporium fulvum</name>
    <dbReference type="NCBI Taxonomy" id="5499"/>
    <lineage>
        <taxon>Eukaryota</taxon>
        <taxon>Fungi</taxon>
        <taxon>Dikarya</taxon>
        <taxon>Ascomycota</taxon>
        <taxon>Pezizomycotina</taxon>
        <taxon>Dothideomycetes</taxon>
        <taxon>Dothideomycetidae</taxon>
        <taxon>Mycosphaerellales</taxon>
        <taxon>Mycosphaerellaceae</taxon>
        <taxon>Fulvia</taxon>
    </lineage>
</organism>
<dbReference type="GO" id="GO:0006281">
    <property type="term" value="P:DNA repair"/>
    <property type="evidence" value="ECO:0007669"/>
    <property type="project" value="InterPro"/>
</dbReference>
<dbReference type="GO" id="GO:0008270">
    <property type="term" value="F:zinc ion binding"/>
    <property type="evidence" value="ECO:0007669"/>
    <property type="project" value="InterPro"/>
</dbReference>
<dbReference type="SUPFAM" id="SSF46689">
    <property type="entry name" value="Homeodomain-like"/>
    <property type="match status" value="1"/>
</dbReference>
<evidence type="ECO:0000256" key="3">
    <source>
        <dbReference type="ARBA" id="ARBA00023015"/>
    </source>
</evidence>
<dbReference type="InterPro" id="IPR009057">
    <property type="entry name" value="Homeodomain-like_sf"/>
</dbReference>
<sequence>MLIMAYSYKTEAARWAAIRDRDSHAEGCFVYCIKTTKIFCRPTCKARLCRRSNVEFYETNAEAQAAGYRACKRCKPELAKFVPEADQSIDRVREMLERLPNDAPLPKLDTLAASTGLTKYHFHRCFKKATGLTPREYALSRRGRRAPVSGVHDIRASAVAATPFADDAVASDSASSNETAEAQIPDFDIDEWLKLGPEDPVFPIFSEDYATPFSMTDGDLNTIVPTPQYDTSPKALVASDDTFAIHYSTIDTTHGVLLMAFNESQICKLELTASIVEAMESLGRSFPIPMWRLVPVDELPAGQRAVAQQQVAAVVDAPEMPFGKTPGVGMGMMTPPAEDGSIS</sequence>
<feature type="domain" description="HTH araC/xylS-type" evidence="6">
    <location>
        <begin position="90"/>
        <end position="146"/>
    </location>
</feature>
<dbReference type="OrthoDB" id="2447880at2759"/>
<dbReference type="Pfam" id="PF02805">
    <property type="entry name" value="Ada_Zn_binding"/>
    <property type="match status" value="1"/>
</dbReference>
<evidence type="ECO:0000313" key="7">
    <source>
        <dbReference type="EMBL" id="UJO18255.1"/>
    </source>
</evidence>
<reference evidence="7" key="2">
    <citation type="journal article" date="2022" name="Microb. Genom.">
        <title>A chromosome-scale genome assembly of the tomato pathogen Cladosporium fulvum reveals a compartmentalized genome architecture and the presence of a dispensable chromosome.</title>
        <authorList>
            <person name="Zaccaron A.Z."/>
            <person name="Chen L.H."/>
            <person name="Samaras A."/>
            <person name="Stergiopoulos I."/>
        </authorList>
    </citation>
    <scope>NUCLEOTIDE SEQUENCE</scope>
    <source>
        <strain evidence="7">Race5_Kim</strain>
    </source>
</reference>
<evidence type="ECO:0000256" key="5">
    <source>
        <dbReference type="ARBA" id="ARBA00023163"/>
    </source>
</evidence>
<reference evidence="7" key="1">
    <citation type="submission" date="2021-12" db="EMBL/GenBank/DDBJ databases">
        <authorList>
            <person name="Zaccaron A."/>
            <person name="Stergiopoulos I."/>
        </authorList>
    </citation>
    <scope>NUCLEOTIDE SEQUENCE</scope>
    <source>
        <strain evidence="7">Race5_Kim</strain>
    </source>
</reference>
<keyword evidence="2" id="KW-0489">Methyltransferase</keyword>
<evidence type="ECO:0000259" key="6">
    <source>
        <dbReference type="PROSITE" id="PS01124"/>
    </source>
</evidence>
<accession>A0A9Q8P9G0</accession>
<keyword evidence="4" id="KW-0010">Activator</keyword>
<keyword evidence="8" id="KW-1185">Reference proteome</keyword>
<keyword evidence="5" id="KW-0804">Transcription</keyword>
<protein>
    <submittedName>
        <fullName evidence="7">Bifunctional transcriptional activator/DNA repair enzyme Ada</fullName>
    </submittedName>
</protein>
<dbReference type="GeneID" id="71986241"/>
<dbReference type="InterPro" id="IPR004026">
    <property type="entry name" value="Ada_DNA_repair_Zn-bd"/>
</dbReference>
<dbReference type="GO" id="GO:0032259">
    <property type="term" value="P:methylation"/>
    <property type="evidence" value="ECO:0007669"/>
    <property type="project" value="UniProtKB-KW"/>
</dbReference>
<dbReference type="Gene3D" id="3.40.10.10">
    <property type="entry name" value="DNA Methylphosphotriester Repair Domain"/>
    <property type="match status" value="1"/>
</dbReference>
<keyword evidence="3" id="KW-0805">Transcription regulation</keyword>
<evidence type="ECO:0000256" key="2">
    <source>
        <dbReference type="ARBA" id="ARBA00022603"/>
    </source>
</evidence>
<evidence type="ECO:0000313" key="8">
    <source>
        <dbReference type="Proteomes" id="UP000756132"/>
    </source>
</evidence>
<dbReference type="GO" id="GO:0003700">
    <property type="term" value="F:DNA-binding transcription factor activity"/>
    <property type="evidence" value="ECO:0007669"/>
    <property type="project" value="InterPro"/>
</dbReference>
<dbReference type="GO" id="GO:0008168">
    <property type="term" value="F:methyltransferase activity"/>
    <property type="evidence" value="ECO:0007669"/>
    <property type="project" value="UniProtKB-KW"/>
</dbReference>
<proteinExistence type="predicted"/>
<evidence type="ECO:0000256" key="1">
    <source>
        <dbReference type="ARBA" id="ARBA00001947"/>
    </source>
</evidence>
<gene>
    <name evidence="7" type="ORF">CLAFUR5_06363</name>
</gene>
<dbReference type="Gene3D" id="1.10.10.60">
    <property type="entry name" value="Homeodomain-like"/>
    <property type="match status" value="1"/>
</dbReference>
<dbReference type="KEGG" id="ffu:CLAFUR5_06363"/>
<evidence type="ECO:0000256" key="4">
    <source>
        <dbReference type="ARBA" id="ARBA00023159"/>
    </source>
</evidence>
<comment type="cofactor">
    <cofactor evidence="1">
        <name>Zn(2+)</name>
        <dbReference type="ChEBI" id="CHEBI:29105"/>
    </cofactor>
</comment>
<dbReference type="RefSeq" id="XP_047762621.1">
    <property type="nucleotide sequence ID" value="XM_047905511.1"/>
</dbReference>